<accession>A0A6J4R6D0</accession>
<evidence type="ECO:0000256" key="1">
    <source>
        <dbReference type="SAM" id="MobiDB-lite"/>
    </source>
</evidence>
<dbReference type="AlphaFoldDB" id="A0A6J4R6D0"/>
<gene>
    <name evidence="2" type="ORF">AVDCRST_MAG14-2518</name>
</gene>
<evidence type="ECO:0000313" key="2">
    <source>
        <dbReference type="EMBL" id="CAA9461459.1"/>
    </source>
</evidence>
<organism evidence="2">
    <name type="scientific">uncultured Rubrobacteraceae bacterium</name>
    <dbReference type="NCBI Taxonomy" id="349277"/>
    <lineage>
        <taxon>Bacteria</taxon>
        <taxon>Bacillati</taxon>
        <taxon>Actinomycetota</taxon>
        <taxon>Rubrobacteria</taxon>
        <taxon>Rubrobacterales</taxon>
        <taxon>Rubrobacteraceae</taxon>
        <taxon>environmental samples</taxon>
    </lineage>
</organism>
<feature type="region of interest" description="Disordered" evidence="1">
    <location>
        <begin position="1"/>
        <end position="40"/>
    </location>
</feature>
<reference evidence="2" key="1">
    <citation type="submission" date="2020-02" db="EMBL/GenBank/DDBJ databases">
        <authorList>
            <person name="Meier V. D."/>
        </authorList>
    </citation>
    <scope>NUCLEOTIDE SEQUENCE</scope>
    <source>
        <strain evidence="2">AVDCRST_MAG14</strain>
    </source>
</reference>
<proteinExistence type="predicted"/>
<name>A0A6J4R6D0_9ACTN</name>
<dbReference type="EMBL" id="CADCVG010000103">
    <property type="protein sequence ID" value="CAA9461459.1"/>
    <property type="molecule type" value="Genomic_DNA"/>
</dbReference>
<sequence length="40" mass="4127">MRVEVVALASSSPPQVATKASAAGESGRSRLSRARRAEEG</sequence>
<protein>
    <submittedName>
        <fullName evidence="2">Uncharacterized protein</fullName>
    </submittedName>
</protein>